<feature type="transmembrane region" description="Helical" evidence="1">
    <location>
        <begin position="54"/>
        <end position="79"/>
    </location>
</feature>
<dbReference type="PANTHER" id="PTHR36834">
    <property type="entry name" value="MEMBRANE PROTEIN-RELATED"/>
    <property type="match status" value="1"/>
</dbReference>
<feature type="transmembrane region" description="Helical" evidence="1">
    <location>
        <begin position="14"/>
        <end position="33"/>
    </location>
</feature>
<gene>
    <name evidence="3" type="ORF">H9868_07225</name>
</gene>
<proteinExistence type="predicted"/>
<name>A0A9D1RVD2_9FIRM</name>
<keyword evidence="1" id="KW-1133">Transmembrane helix</keyword>
<dbReference type="AlphaFoldDB" id="A0A9D1RVD2"/>
<evidence type="ECO:0000313" key="3">
    <source>
        <dbReference type="EMBL" id="HIW94315.1"/>
    </source>
</evidence>
<comment type="caution">
    <text evidence="3">The sequence shown here is derived from an EMBL/GenBank/DDBJ whole genome shotgun (WGS) entry which is preliminary data.</text>
</comment>
<feature type="transmembrane region" description="Helical" evidence="1">
    <location>
        <begin position="112"/>
        <end position="134"/>
    </location>
</feature>
<accession>A0A9D1RVD2</accession>
<reference evidence="3" key="2">
    <citation type="submission" date="2021-04" db="EMBL/GenBank/DDBJ databases">
        <authorList>
            <person name="Gilroy R."/>
        </authorList>
    </citation>
    <scope>NUCLEOTIDE SEQUENCE</scope>
    <source>
        <strain evidence="3">ChiGjej6B6-1540</strain>
    </source>
</reference>
<sequence length="218" mass="24325">METLSRYVGWTFDYILQMLPCCVLTAAVFLALLPVRKRRLARLGLVSRPRREALLFLFVLFCGGLMALTLFPAGFWSALMAGHLPPEGWFACRGSGMYLRITLLSELTEGGAWTWFMLLGNAGMFVPLGFFPALLWRRARWWKSVLAAGGTSLFVELWQRFIDRSSDINDLILNTLGGLLGFGLYVLLSRLLPDWTGTCQVEEQYGRETGDSGPASGA</sequence>
<protein>
    <submittedName>
        <fullName evidence="3">VanZ family protein</fullName>
    </submittedName>
</protein>
<keyword evidence="1" id="KW-0472">Membrane</keyword>
<dbReference type="InterPro" id="IPR053150">
    <property type="entry name" value="Teicoplanin_resist-assoc"/>
</dbReference>
<evidence type="ECO:0000259" key="2">
    <source>
        <dbReference type="Pfam" id="PF04892"/>
    </source>
</evidence>
<organism evidence="3 4">
    <name type="scientific">Candidatus Flavonifractor merdipullorum</name>
    <dbReference type="NCBI Taxonomy" id="2838590"/>
    <lineage>
        <taxon>Bacteria</taxon>
        <taxon>Bacillati</taxon>
        <taxon>Bacillota</taxon>
        <taxon>Clostridia</taxon>
        <taxon>Eubacteriales</taxon>
        <taxon>Oscillospiraceae</taxon>
        <taxon>Flavonifractor</taxon>
    </lineage>
</organism>
<dbReference type="PANTHER" id="PTHR36834:SF2">
    <property type="entry name" value="MEMBRANE PROTEIN"/>
    <property type="match status" value="1"/>
</dbReference>
<dbReference type="Proteomes" id="UP000824192">
    <property type="component" value="Unassembled WGS sequence"/>
</dbReference>
<evidence type="ECO:0000256" key="1">
    <source>
        <dbReference type="SAM" id="Phobius"/>
    </source>
</evidence>
<evidence type="ECO:0000313" key="4">
    <source>
        <dbReference type="Proteomes" id="UP000824192"/>
    </source>
</evidence>
<keyword evidence="1" id="KW-0812">Transmembrane</keyword>
<feature type="transmembrane region" description="Helical" evidence="1">
    <location>
        <begin position="171"/>
        <end position="188"/>
    </location>
</feature>
<feature type="domain" description="VanZ-like" evidence="2">
    <location>
        <begin position="58"/>
        <end position="188"/>
    </location>
</feature>
<reference evidence="3" key="1">
    <citation type="journal article" date="2021" name="PeerJ">
        <title>Extensive microbial diversity within the chicken gut microbiome revealed by metagenomics and culture.</title>
        <authorList>
            <person name="Gilroy R."/>
            <person name="Ravi A."/>
            <person name="Getino M."/>
            <person name="Pursley I."/>
            <person name="Horton D.L."/>
            <person name="Alikhan N.F."/>
            <person name="Baker D."/>
            <person name="Gharbi K."/>
            <person name="Hall N."/>
            <person name="Watson M."/>
            <person name="Adriaenssens E.M."/>
            <person name="Foster-Nyarko E."/>
            <person name="Jarju S."/>
            <person name="Secka A."/>
            <person name="Antonio M."/>
            <person name="Oren A."/>
            <person name="Chaudhuri R.R."/>
            <person name="La Ragione R."/>
            <person name="Hildebrand F."/>
            <person name="Pallen M.J."/>
        </authorList>
    </citation>
    <scope>NUCLEOTIDE SEQUENCE</scope>
    <source>
        <strain evidence="3">ChiGjej6B6-1540</strain>
    </source>
</reference>
<dbReference type="Pfam" id="PF04892">
    <property type="entry name" value="VanZ"/>
    <property type="match status" value="1"/>
</dbReference>
<dbReference type="InterPro" id="IPR006976">
    <property type="entry name" value="VanZ-like"/>
</dbReference>
<dbReference type="EMBL" id="DXGA01000154">
    <property type="protein sequence ID" value="HIW94315.1"/>
    <property type="molecule type" value="Genomic_DNA"/>
</dbReference>